<dbReference type="AlphaFoldDB" id="A0A4Z0JSV2"/>
<comment type="caution">
    <text evidence="2">The sequence shown here is derived from an EMBL/GenBank/DDBJ whole genome shotgun (WGS) entry which is preliminary data.</text>
</comment>
<evidence type="ECO:0000313" key="3">
    <source>
        <dbReference type="Proteomes" id="UP000298021"/>
    </source>
</evidence>
<accession>A0A4Z0JSV2</accession>
<sequence length="161" mass="18196">MIKINLDLVMLKKKMSSKELAKKIGITPTNLSILKTGKAKGVRFETLDKICQELDCQPGDILSYQNEDKNQEESIYEQVFELVNEMYNSLSEKPNFDTEVLKALMVAGKNLNEGKLSPQVIAGRTVNDIIFANMNNGSKLDKNNAEHLNQLLRLSHVDRKD</sequence>
<dbReference type="PANTHER" id="PTHR37301:SF1">
    <property type="entry name" value="DNA-BINDING PROTEIN"/>
    <property type="match status" value="1"/>
</dbReference>
<dbReference type="CDD" id="cd00093">
    <property type="entry name" value="HTH_XRE"/>
    <property type="match status" value="1"/>
</dbReference>
<dbReference type="InterPro" id="IPR010982">
    <property type="entry name" value="Lambda_DNA-bd_dom_sf"/>
</dbReference>
<feature type="domain" description="HTH cro/C1-type" evidence="1">
    <location>
        <begin position="6"/>
        <end position="61"/>
    </location>
</feature>
<organism evidence="2 3">
    <name type="scientific">Companilactobacillus suantsaicola</name>
    <dbReference type="NCBI Taxonomy" id="2487723"/>
    <lineage>
        <taxon>Bacteria</taxon>
        <taxon>Bacillati</taxon>
        <taxon>Bacillota</taxon>
        <taxon>Bacilli</taxon>
        <taxon>Lactobacillales</taxon>
        <taxon>Lactobacillaceae</taxon>
        <taxon>Companilactobacillus</taxon>
    </lineage>
</organism>
<gene>
    <name evidence="2" type="ORF">EGT49_01305</name>
</gene>
<dbReference type="SMART" id="SM00530">
    <property type="entry name" value="HTH_XRE"/>
    <property type="match status" value="1"/>
</dbReference>
<dbReference type="Gene3D" id="1.10.260.40">
    <property type="entry name" value="lambda repressor-like DNA-binding domains"/>
    <property type="match status" value="1"/>
</dbReference>
<name>A0A4Z0JSV2_9LACO</name>
<dbReference type="InterPro" id="IPR001387">
    <property type="entry name" value="Cro/C1-type_HTH"/>
</dbReference>
<dbReference type="Proteomes" id="UP000298021">
    <property type="component" value="Unassembled WGS sequence"/>
</dbReference>
<dbReference type="GO" id="GO:0003677">
    <property type="term" value="F:DNA binding"/>
    <property type="evidence" value="ECO:0007669"/>
    <property type="project" value="InterPro"/>
</dbReference>
<dbReference type="OrthoDB" id="2312786at2"/>
<protein>
    <submittedName>
        <fullName evidence="2">Transcriptional regulator</fullName>
    </submittedName>
</protein>
<proteinExistence type="predicted"/>
<dbReference type="EMBL" id="RKLY01000002">
    <property type="protein sequence ID" value="TGD25120.1"/>
    <property type="molecule type" value="Genomic_DNA"/>
</dbReference>
<keyword evidence="3" id="KW-1185">Reference proteome</keyword>
<evidence type="ECO:0000259" key="1">
    <source>
        <dbReference type="PROSITE" id="PS50943"/>
    </source>
</evidence>
<dbReference type="SUPFAM" id="SSF47413">
    <property type="entry name" value="lambda repressor-like DNA-binding domains"/>
    <property type="match status" value="1"/>
</dbReference>
<dbReference type="PROSITE" id="PS50943">
    <property type="entry name" value="HTH_CROC1"/>
    <property type="match status" value="1"/>
</dbReference>
<evidence type="ECO:0000313" key="2">
    <source>
        <dbReference type="EMBL" id="TGD25120.1"/>
    </source>
</evidence>
<dbReference type="Pfam" id="PF13443">
    <property type="entry name" value="HTH_26"/>
    <property type="match status" value="1"/>
</dbReference>
<dbReference type="PANTHER" id="PTHR37301">
    <property type="entry name" value="DNA-BINDING PROTEIN-RELATED"/>
    <property type="match status" value="1"/>
</dbReference>
<reference evidence="2 3" key="1">
    <citation type="submission" date="2018-10" db="EMBL/GenBank/DDBJ databases">
        <title>Lactobacillus sp. R7 and Lactobacillus sp. R19 isolated from fermented mustard green product of Taiwan.</title>
        <authorList>
            <person name="Lin S.-T."/>
        </authorList>
    </citation>
    <scope>NUCLEOTIDE SEQUENCE [LARGE SCALE GENOMIC DNA]</scope>
    <source>
        <strain evidence="2 3">BCRC 81127</strain>
    </source>
</reference>